<comment type="subunit">
    <text evidence="2 12">Homodimer.</text>
</comment>
<keyword evidence="6 12" id="KW-0378">Hydrolase</keyword>
<dbReference type="Pfam" id="PF00763">
    <property type="entry name" value="THF_DHG_CYH"/>
    <property type="match status" value="1"/>
</dbReference>
<feature type="binding site" evidence="12">
    <location>
        <begin position="175"/>
        <end position="177"/>
    </location>
    <ligand>
        <name>NADP(+)</name>
        <dbReference type="ChEBI" id="CHEBI:58349"/>
    </ligand>
</feature>
<evidence type="ECO:0000256" key="12">
    <source>
        <dbReference type="HAMAP-Rule" id="MF_01576"/>
    </source>
</evidence>
<name>A0A261RNZ0_9BORD</name>
<dbReference type="GO" id="GO:0035999">
    <property type="term" value="P:tetrahydrofolate interconversion"/>
    <property type="evidence" value="ECO:0007669"/>
    <property type="project" value="UniProtKB-UniRule"/>
</dbReference>
<keyword evidence="3 12" id="KW-0554">One-carbon metabolism</keyword>
<dbReference type="Pfam" id="PF02882">
    <property type="entry name" value="THF_DHG_CYH_C"/>
    <property type="match status" value="1"/>
</dbReference>
<dbReference type="HAMAP" id="MF_01576">
    <property type="entry name" value="THF_DHG_CYH"/>
    <property type="match status" value="1"/>
</dbReference>
<dbReference type="PANTHER" id="PTHR48099:SF5">
    <property type="entry name" value="C-1-TETRAHYDROFOLATE SYNTHASE, CYTOPLASMIC"/>
    <property type="match status" value="1"/>
</dbReference>
<dbReference type="PRINTS" id="PR00085">
    <property type="entry name" value="THFDHDRGNASE"/>
</dbReference>
<dbReference type="SUPFAM" id="SSF51735">
    <property type="entry name" value="NAD(P)-binding Rossmann-fold domains"/>
    <property type="match status" value="1"/>
</dbReference>
<dbReference type="InterPro" id="IPR036291">
    <property type="entry name" value="NAD(P)-bd_dom_sf"/>
</dbReference>
<dbReference type="SUPFAM" id="SSF53223">
    <property type="entry name" value="Aminoacid dehydrogenase-like, N-terminal domain"/>
    <property type="match status" value="1"/>
</dbReference>
<dbReference type="NCBIfam" id="NF010785">
    <property type="entry name" value="PRK14188.1"/>
    <property type="match status" value="1"/>
</dbReference>
<keyword evidence="5 12" id="KW-0658">Purine biosynthesis</keyword>
<dbReference type="FunFam" id="3.40.50.10860:FF:000005">
    <property type="entry name" value="C-1-tetrahydrofolate synthase, cytoplasmic, putative"/>
    <property type="match status" value="1"/>
</dbReference>
<proteinExistence type="inferred from homology"/>
<dbReference type="InterPro" id="IPR000672">
    <property type="entry name" value="THF_DH/CycHdrlase"/>
</dbReference>
<dbReference type="RefSeq" id="WP_094845867.1">
    <property type="nucleotide sequence ID" value="NZ_NEVJ01000001.1"/>
</dbReference>
<gene>
    <name evidence="12" type="primary">folD</name>
    <name evidence="15" type="ORF">CAL26_05490</name>
</gene>
<dbReference type="UniPathway" id="UPA00193"/>
<keyword evidence="7 12" id="KW-0521">NADP</keyword>
<keyword evidence="11 12" id="KW-0511">Multifunctional enzyme</keyword>
<dbReference type="Gene3D" id="3.40.50.720">
    <property type="entry name" value="NAD(P)-binding Rossmann-like Domain"/>
    <property type="match status" value="1"/>
</dbReference>
<evidence type="ECO:0000256" key="10">
    <source>
        <dbReference type="ARBA" id="ARBA00023167"/>
    </source>
</evidence>
<dbReference type="InterPro" id="IPR020867">
    <property type="entry name" value="THF_DH/CycHdrlase_CS"/>
</dbReference>
<feature type="binding site" evidence="12">
    <location>
        <position position="200"/>
    </location>
    <ligand>
        <name>NADP(+)</name>
        <dbReference type="ChEBI" id="CHEBI:58349"/>
    </ligand>
</feature>
<evidence type="ECO:0000256" key="6">
    <source>
        <dbReference type="ARBA" id="ARBA00022801"/>
    </source>
</evidence>
<comment type="similarity">
    <text evidence="12">Belongs to the tetrahydrofolate dehydrogenase/cyclohydrolase family.</text>
</comment>
<dbReference type="FunFam" id="3.40.50.720:FF:000006">
    <property type="entry name" value="Bifunctional protein FolD"/>
    <property type="match status" value="1"/>
</dbReference>
<dbReference type="GO" id="GO:0004477">
    <property type="term" value="F:methenyltetrahydrofolate cyclohydrolase activity"/>
    <property type="evidence" value="ECO:0007669"/>
    <property type="project" value="UniProtKB-UniRule"/>
</dbReference>
<keyword evidence="4 12" id="KW-0028">Amino-acid biosynthesis</keyword>
<evidence type="ECO:0000256" key="2">
    <source>
        <dbReference type="ARBA" id="ARBA00011738"/>
    </source>
</evidence>
<dbReference type="GO" id="GO:0000105">
    <property type="term" value="P:L-histidine biosynthetic process"/>
    <property type="evidence" value="ECO:0007669"/>
    <property type="project" value="UniProtKB-KW"/>
</dbReference>
<keyword evidence="16" id="KW-1185">Reference proteome</keyword>
<comment type="pathway">
    <text evidence="1 12">One-carbon metabolism; tetrahydrofolate interconversion.</text>
</comment>
<comment type="catalytic activity">
    <reaction evidence="12">
        <text>(6R)-5,10-methylene-5,6,7,8-tetrahydrofolate + NADP(+) = (6R)-5,10-methenyltetrahydrofolate + NADPH</text>
        <dbReference type="Rhea" id="RHEA:22812"/>
        <dbReference type="ChEBI" id="CHEBI:15636"/>
        <dbReference type="ChEBI" id="CHEBI:57455"/>
        <dbReference type="ChEBI" id="CHEBI:57783"/>
        <dbReference type="ChEBI" id="CHEBI:58349"/>
        <dbReference type="EC" id="1.5.1.5"/>
    </reaction>
</comment>
<dbReference type="EMBL" id="NEVJ01000001">
    <property type="protein sequence ID" value="OZI26774.1"/>
    <property type="molecule type" value="Genomic_DNA"/>
</dbReference>
<evidence type="ECO:0000256" key="8">
    <source>
        <dbReference type="ARBA" id="ARBA00023002"/>
    </source>
</evidence>
<dbReference type="GO" id="GO:0005829">
    <property type="term" value="C:cytosol"/>
    <property type="evidence" value="ECO:0007669"/>
    <property type="project" value="TreeGrafter"/>
</dbReference>
<feature type="domain" description="Tetrahydrofolate dehydrogenase/cyclohydrolase catalytic" evidence="13">
    <location>
        <begin position="16"/>
        <end position="127"/>
    </location>
</feature>
<dbReference type="CDD" id="cd01080">
    <property type="entry name" value="NAD_bind_m-THF_DH_Cyclohyd"/>
    <property type="match status" value="1"/>
</dbReference>
<evidence type="ECO:0000256" key="4">
    <source>
        <dbReference type="ARBA" id="ARBA00022605"/>
    </source>
</evidence>
<comment type="catalytic activity">
    <reaction evidence="12">
        <text>(6R)-5,10-methenyltetrahydrofolate + H2O = (6R)-10-formyltetrahydrofolate + H(+)</text>
        <dbReference type="Rhea" id="RHEA:23700"/>
        <dbReference type="ChEBI" id="CHEBI:15377"/>
        <dbReference type="ChEBI" id="CHEBI:15378"/>
        <dbReference type="ChEBI" id="CHEBI:57455"/>
        <dbReference type="ChEBI" id="CHEBI:195366"/>
        <dbReference type="EC" id="3.5.4.9"/>
    </reaction>
</comment>
<feature type="binding site" evidence="12">
    <location>
        <position position="241"/>
    </location>
    <ligand>
        <name>NADP(+)</name>
        <dbReference type="ChEBI" id="CHEBI:58349"/>
    </ligand>
</feature>
<sequence>MKTAPSSSKARAAQALNGTEAAAEVIADVARQMRRSGVVPKLAVVLVGEDPASMVYVANKARQAERIGYASLQVRLPARTSDAELAAVICGLNDDASVHGILVQLPLPPHLSAEAVACQIAPDKDVDGFHEVNVGRMTLRSSRSAFVPCTPLGCMHLIHQAIGHDLKGLNAVVIGKSNIVGRPMATLLMHAECTVSVAHIHTRDIEQLCRTADILVVAAGSPGLVRGDWIKPGAVVIDVGINRVDGEGGRKRLAGDVAYDEAAEIASFITPVPGGVGPMTIAMLMKNTYTAAVLAEQARMQTRAVPVTGSNGR</sequence>
<dbReference type="InterPro" id="IPR020631">
    <property type="entry name" value="THF_DH/CycHdrlase_NAD-bd_dom"/>
</dbReference>
<protein>
    <recommendedName>
        <fullName evidence="12">Bifunctional protein FolD</fullName>
    </recommendedName>
    <domain>
        <recommendedName>
            <fullName evidence="12">Methylenetetrahydrofolate dehydrogenase</fullName>
            <ecNumber evidence="12">1.5.1.5</ecNumber>
        </recommendedName>
    </domain>
    <domain>
        <recommendedName>
            <fullName evidence="12">Methenyltetrahydrofolate cyclohydrolase</fullName>
            <ecNumber evidence="12">3.5.4.9</ecNumber>
        </recommendedName>
    </domain>
</protein>
<dbReference type="Proteomes" id="UP000216857">
    <property type="component" value="Unassembled WGS sequence"/>
</dbReference>
<evidence type="ECO:0000259" key="13">
    <source>
        <dbReference type="Pfam" id="PF00763"/>
    </source>
</evidence>
<evidence type="ECO:0000256" key="11">
    <source>
        <dbReference type="ARBA" id="ARBA00023268"/>
    </source>
</evidence>
<evidence type="ECO:0000256" key="9">
    <source>
        <dbReference type="ARBA" id="ARBA00023102"/>
    </source>
</evidence>
<dbReference type="AlphaFoldDB" id="A0A261RNZ0"/>
<feature type="domain" description="Tetrahydrofolate dehydrogenase/cyclohydrolase NAD(P)-binding" evidence="14">
    <location>
        <begin position="148"/>
        <end position="292"/>
    </location>
</feature>
<keyword evidence="10 12" id="KW-0486">Methionine biosynthesis</keyword>
<keyword evidence="9 12" id="KW-0368">Histidine biosynthesis</keyword>
<evidence type="ECO:0000256" key="3">
    <source>
        <dbReference type="ARBA" id="ARBA00022563"/>
    </source>
</evidence>
<dbReference type="EC" id="3.5.4.9" evidence="12"/>
<dbReference type="GO" id="GO:0009086">
    <property type="term" value="P:methionine biosynthetic process"/>
    <property type="evidence" value="ECO:0007669"/>
    <property type="project" value="UniProtKB-KW"/>
</dbReference>
<dbReference type="GO" id="GO:0006164">
    <property type="term" value="P:purine nucleotide biosynthetic process"/>
    <property type="evidence" value="ECO:0007669"/>
    <property type="project" value="UniProtKB-KW"/>
</dbReference>
<evidence type="ECO:0000256" key="1">
    <source>
        <dbReference type="ARBA" id="ARBA00004777"/>
    </source>
</evidence>
<accession>A0A261RNZ0</accession>
<evidence type="ECO:0000256" key="7">
    <source>
        <dbReference type="ARBA" id="ARBA00022857"/>
    </source>
</evidence>
<comment type="function">
    <text evidence="12">Catalyzes the oxidation of 5,10-methylenetetrahydrofolate to 5,10-methenyltetrahydrofolate and then the hydrolysis of 5,10-methenyltetrahydrofolate to 10-formyltetrahydrofolate.</text>
</comment>
<dbReference type="Gene3D" id="3.40.50.10860">
    <property type="entry name" value="Leucine Dehydrogenase, chain A, domain 1"/>
    <property type="match status" value="1"/>
</dbReference>
<dbReference type="GO" id="GO:0004488">
    <property type="term" value="F:methylenetetrahydrofolate dehydrogenase (NADP+) activity"/>
    <property type="evidence" value="ECO:0007669"/>
    <property type="project" value="UniProtKB-UniRule"/>
</dbReference>
<dbReference type="InterPro" id="IPR046346">
    <property type="entry name" value="Aminoacid_DH-like_N_sf"/>
</dbReference>
<organism evidence="15 16">
    <name type="scientific">Bordetella genomosp. 9</name>
    <dbReference type="NCBI Taxonomy" id="1416803"/>
    <lineage>
        <taxon>Bacteria</taxon>
        <taxon>Pseudomonadati</taxon>
        <taxon>Pseudomonadota</taxon>
        <taxon>Betaproteobacteria</taxon>
        <taxon>Burkholderiales</taxon>
        <taxon>Alcaligenaceae</taxon>
        <taxon>Bordetella</taxon>
    </lineage>
</organism>
<evidence type="ECO:0000256" key="5">
    <source>
        <dbReference type="ARBA" id="ARBA00022755"/>
    </source>
</evidence>
<dbReference type="PANTHER" id="PTHR48099">
    <property type="entry name" value="C-1-TETRAHYDROFOLATE SYNTHASE, CYTOPLASMIC-RELATED"/>
    <property type="match status" value="1"/>
</dbReference>
<reference evidence="15" key="1">
    <citation type="submission" date="2017-05" db="EMBL/GenBank/DDBJ databases">
        <title>Complete and WGS of Bordetella genogroups.</title>
        <authorList>
            <person name="Spilker T."/>
            <person name="Lipuma J."/>
        </authorList>
    </citation>
    <scope>NUCLEOTIDE SEQUENCE</scope>
    <source>
        <strain evidence="15">AU21707</strain>
    </source>
</reference>
<keyword evidence="8 12" id="KW-0560">Oxidoreductase</keyword>
<evidence type="ECO:0000313" key="15">
    <source>
        <dbReference type="EMBL" id="OZI26774.1"/>
    </source>
</evidence>
<dbReference type="InterPro" id="IPR020630">
    <property type="entry name" value="THF_DH/CycHdrlase_cat_dom"/>
</dbReference>
<dbReference type="PROSITE" id="PS00767">
    <property type="entry name" value="THF_DHG_CYH_2"/>
    <property type="match status" value="1"/>
</dbReference>
<evidence type="ECO:0000259" key="14">
    <source>
        <dbReference type="Pfam" id="PF02882"/>
    </source>
</evidence>
<dbReference type="OrthoDB" id="9803580at2"/>
<dbReference type="EC" id="1.5.1.5" evidence="12"/>
<comment type="caution">
    <text evidence="15">The sequence shown here is derived from an EMBL/GenBank/DDBJ whole genome shotgun (WGS) entry which is preliminary data.</text>
</comment>
<evidence type="ECO:0000313" key="16">
    <source>
        <dbReference type="Proteomes" id="UP000216857"/>
    </source>
</evidence>